<evidence type="ECO:0000256" key="9">
    <source>
        <dbReference type="ARBA" id="ARBA00023015"/>
    </source>
</evidence>
<dbReference type="Gene3D" id="3.40.50.150">
    <property type="entry name" value="Vaccinia Virus protein VP39"/>
    <property type="match status" value="1"/>
</dbReference>
<dbReference type="GO" id="GO:0032259">
    <property type="term" value="P:methylation"/>
    <property type="evidence" value="ECO:0007669"/>
    <property type="project" value="UniProtKB-KW"/>
</dbReference>
<dbReference type="Pfam" id="PF06325">
    <property type="entry name" value="PrmA"/>
    <property type="match status" value="1"/>
</dbReference>
<feature type="compositionally biased region" description="Low complexity" evidence="14">
    <location>
        <begin position="521"/>
        <end position="532"/>
    </location>
</feature>
<gene>
    <name evidence="16" type="primary">CARM1</name>
    <name evidence="16" type="ORF">TSPGSL018_10139</name>
</gene>
<sequence length="532" mass="58128">MSALEGRLPFELSEVTVTSLQESDDGSSLVRGSSWNSSLYLDPAGSLVLKPDAKSGSPVEAVRCKVTRKMISRAGRRLFALSIPPDAEDESGYQSYTIEVPEGADADLLDEAVDRCSEAPAEGARGPNAFDRKTDKGSADLYFYYYGMFQHQQNMMQDMVRTGTYYFAIMENRADFAGKVVVDVGAGTSILSQFAAQAGARKVYAVEASPMAKWADRLCKGNPAAAAAVQVLREKVEAAEIPERADILISEPMGTLLVNERMLESYLHARDHLLKPGGLMFPAVGRIHAAAYSDAALHAELAAKSAFWGNTNFFGVDLTPLYKDAAASFFQQVVIDAFDPRLLVSQPQTKVLDFRTIAEEDLYEIVMPLDLEVGSECFVHGIACWFDVLFDGSTMKRWLTTAPGQPTTHWFQLRCAVQHPLYLLPGSRITGKLRLKAHPRQSYDIFLTLRAPPFRPGGEEQLCSAQLDLKDPYYRQLVTGWPQQQQQQMAPQDSAAPATGPGDGQGLFPGQAPPPAGGAWGYANGAWATPQP</sequence>
<evidence type="ECO:0000256" key="2">
    <source>
        <dbReference type="ARBA" id="ARBA00004496"/>
    </source>
</evidence>
<reference evidence="16" key="1">
    <citation type="submission" date="2014-05" db="EMBL/GenBank/DDBJ databases">
        <title>The transcriptome of the halophilic microalga Tetraselmis sp. GSL018 isolated from the Great Salt Lake, Utah.</title>
        <authorList>
            <person name="Jinkerson R.E."/>
            <person name="D'Adamo S."/>
            <person name="Posewitz M.C."/>
        </authorList>
    </citation>
    <scope>NUCLEOTIDE SEQUENCE</scope>
    <source>
        <strain evidence="16">GSL018</strain>
    </source>
</reference>
<evidence type="ECO:0000256" key="6">
    <source>
        <dbReference type="ARBA" id="ARBA00022679"/>
    </source>
</evidence>
<evidence type="ECO:0000256" key="10">
    <source>
        <dbReference type="ARBA" id="ARBA00023163"/>
    </source>
</evidence>
<keyword evidence="9" id="KW-0805">Transcription regulation</keyword>
<evidence type="ECO:0000256" key="4">
    <source>
        <dbReference type="ARBA" id="ARBA00022490"/>
    </source>
</evidence>
<dbReference type="FunFam" id="3.40.50.150:FF:000052">
    <property type="entry name" value="Probable histone-arginine methyltransferase CARM1"/>
    <property type="match status" value="1"/>
</dbReference>
<dbReference type="EMBL" id="GBEZ01004746">
    <property type="protein sequence ID" value="JAC80498.1"/>
    <property type="molecule type" value="Transcribed_RNA"/>
</dbReference>
<feature type="region of interest" description="Disordered" evidence="14">
    <location>
        <begin position="482"/>
        <end position="532"/>
    </location>
</feature>
<comment type="catalytic activity">
    <reaction evidence="12">
        <text>L-arginyl-[protein] + 2 S-adenosyl-L-methionine = N(omega),N(omega)-dimethyl-L-arginyl-[protein] + 2 S-adenosyl-L-homocysteine + 2 H(+)</text>
        <dbReference type="Rhea" id="RHEA:48096"/>
        <dbReference type="Rhea" id="RHEA-COMP:10532"/>
        <dbReference type="Rhea" id="RHEA-COMP:11991"/>
        <dbReference type="ChEBI" id="CHEBI:15378"/>
        <dbReference type="ChEBI" id="CHEBI:29965"/>
        <dbReference type="ChEBI" id="CHEBI:57856"/>
        <dbReference type="ChEBI" id="CHEBI:59789"/>
        <dbReference type="ChEBI" id="CHEBI:61897"/>
        <dbReference type="EC" id="2.1.1.319"/>
    </reaction>
</comment>
<protein>
    <recommendedName>
        <fullName evidence="3">type I protein arginine methyltransferase</fullName>
        <ecNumber evidence="3">2.1.1.319</ecNumber>
    </recommendedName>
</protein>
<keyword evidence="4" id="KW-0963">Cytoplasm</keyword>
<evidence type="ECO:0000256" key="11">
    <source>
        <dbReference type="ARBA" id="ARBA00023242"/>
    </source>
</evidence>
<dbReference type="PANTHER" id="PTHR11006:SF10">
    <property type="entry name" value="HISTONE-ARGININE METHYLTRANSFERASE CARMER-RELATED"/>
    <property type="match status" value="1"/>
</dbReference>
<evidence type="ECO:0000256" key="12">
    <source>
        <dbReference type="ARBA" id="ARBA00049086"/>
    </source>
</evidence>
<evidence type="ECO:0000256" key="3">
    <source>
        <dbReference type="ARBA" id="ARBA00011925"/>
    </source>
</evidence>
<dbReference type="PROSITE" id="PS51678">
    <property type="entry name" value="SAM_MT_PRMT"/>
    <property type="match status" value="1"/>
</dbReference>
<dbReference type="Gene3D" id="2.70.160.11">
    <property type="entry name" value="Hnrnp arginine n-methyltransferase1"/>
    <property type="match status" value="1"/>
</dbReference>
<evidence type="ECO:0000256" key="8">
    <source>
        <dbReference type="ARBA" id="ARBA00022853"/>
    </source>
</evidence>
<keyword evidence="5 13" id="KW-0489">Methyltransferase</keyword>
<dbReference type="CDD" id="cd02440">
    <property type="entry name" value="AdoMet_MTases"/>
    <property type="match status" value="1"/>
</dbReference>
<feature type="domain" description="Protein arginine N-methyltransferase" evidence="15">
    <location>
        <begin position="287"/>
        <end position="445"/>
    </location>
</feature>
<accession>A0A061S8C2</accession>
<keyword evidence="8" id="KW-0156">Chromatin regulator</keyword>
<evidence type="ECO:0000256" key="13">
    <source>
        <dbReference type="PROSITE-ProRule" id="PRU01015"/>
    </source>
</evidence>
<keyword evidence="10" id="KW-0804">Transcription</keyword>
<evidence type="ECO:0000256" key="14">
    <source>
        <dbReference type="SAM" id="MobiDB-lite"/>
    </source>
</evidence>
<dbReference type="InterPro" id="IPR055135">
    <property type="entry name" value="PRMT_dom"/>
</dbReference>
<dbReference type="PANTHER" id="PTHR11006">
    <property type="entry name" value="PROTEIN ARGININE N-METHYLTRANSFERASE"/>
    <property type="match status" value="1"/>
</dbReference>
<dbReference type="GO" id="GO:0035242">
    <property type="term" value="F:protein-arginine omega-N asymmetric methyltransferase activity"/>
    <property type="evidence" value="ECO:0007669"/>
    <property type="project" value="UniProtKB-EC"/>
</dbReference>
<feature type="compositionally biased region" description="Low complexity" evidence="14">
    <location>
        <begin position="482"/>
        <end position="498"/>
    </location>
</feature>
<evidence type="ECO:0000256" key="5">
    <source>
        <dbReference type="ARBA" id="ARBA00022603"/>
    </source>
</evidence>
<keyword evidence="6 13" id="KW-0808">Transferase</keyword>
<dbReference type="InterPro" id="IPR025799">
    <property type="entry name" value="Arg_MeTrfase"/>
</dbReference>
<dbReference type="GO" id="GO:0005737">
    <property type="term" value="C:cytoplasm"/>
    <property type="evidence" value="ECO:0007669"/>
    <property type="project" value="UniProtKB-SubCell"/>
</dbReference>
<evidence type="ECO:0000256" key="7">
    <source>
        <dbReference type="ARBA" id="ARBA00022691"/>
    </source>
</evidence>
<keyword evidence="7 13" id="KW-0949">S-adenosyl-L-methionine</keyword>
<dbReference type="GO" id="GO:0035241">
    <property type="term" value="F:protein-arginine omega-N monomethyltransferase activity"/>
    <property type="evidence" value="ECO:0007669"/>
    <property type="project" value="UniProtKB-ARBA"/>
</dbReference>
<evidence type="ECO:0000259" key="15">
    <source>
        <dbReference type="Pfam" id="PF22528"/>
    </source>
</evidence>
<dbReference type="GO" id="GO:0005634">
    <property type="term" value="C:nucleus"/>
    <property type="evidence" value="ECO:0007669"/>
    <property type="project" value="UniProtKB-SubCell"/>
</dbReference>
<dbReference type="AlphaFoldDB" id="A0A061S8C2"/>
<name>A0A061S8C2_9CHLO</name>
<proteinExistence type="predicted"/>
<dbReference type="Pfam" id="PF22528">
    <property type="entry name" value="PRMT_C"/>
    <property type="match status" value="1"/>
</dbReference>
<comment type="subcellular location">
    <subcellularLocation>
        <location evidence="2">Cytoplasm</location>
    </subcellularLocation>
    <subcellularLocation>
        <location evidence="1">Nucleus</location>
    </subcellularLocation>
</comment>
<keyword evidence="11" id="KW-0539">Nucleus</keyword>
<dbReference type="GO" id="GO:0070611">
    <property type="term" value="F:histone H3R2 methyltransferase activity"/>
    <property type="evidence" value="ECO:0007669"/>
    <property type="project" value="TreeGrafter"/>
</dbReference>
<dbReference type="SUPFAM" id="SSF53335">
    <property type="entry name" value="S-adenosyl-L-methionine-dependent methyltransferases"/>
    <property type="match status" value="1"/>
</dbReference>
<dbReference type="EC" id="2.1.1.319" evidence="3"/>
<dbReference type="InterPro" id="IPR029063">
    <property type="entry name" value="SAM-dependent_MTases_sf"/>
</dbReference>
<organism evidence="16">
    <name type="scientific">Tetraselmis sp. GSL018</name>
    <dbReference type="NCBI Taxonomy" id="582737"/>
    <lineage>
        <taxon>Eukaryota</taxon>
        <taxon>Viridiplantae</taxon>
        <taxon>Chlorophyta</taxon>
        <taxon>core chlorophytes</taxon>
        <taxon>Chlorodendrophyceae</taxon>
        <taxon>Chlorodendrales</taxon>
        <taxon>Chlorodendraceae</taxon>
        <taxon>Tetraselmis</taxon>
    </lineage>
</organism>
<evidence type="ECO:0000256" key="1">
    <source>
        <dbReference type="ARBA" id="ARBA00004123"/>
    </source>
</evidence>
<evidence type="ECO:0000313" key="16">
    <source>
        <dbReference type="EMBL" id="JAC80498.1"/>
    </source>
</evidence>